<keyword evidence="4" id="KW-0067">ATP-binding</keyword>
<dbReference type="EMBL" id="VSFF01000001">
    <property type="protein sequence ID" value="TYC18395.1"/>
    <property type="molecule type" value="Genomic_DNA"/>
</dbReference>
<evidence type="ECO:0000313" key="4">
    <source>
        <dbReference type="EMBL" id="TYC18395.1"/>
    </source>
</evidence>
<feature type="compositionally biased region" description="Polar residues" evidence="2">
    <location>
        <begin position="1"/>
        <end position="12"/>
    </location>
</feature>
<name>A0A5D0ULA9_9ACTN</name>
<evidence type="ECO:0000256" key="2">
    <source>
        <dbReference type="SAM" id="MobiDB-lite"/>
    </source>
</evidence>
<accession>A0A5D0ULA9</accession>
<dbReference type="InterPro" id="IPR003594">
    <property type="entry name" value="HATPase_dom"/>
</dbReference>
<dbReference type="OrthoDB" id="3476098at2"/>
<feature type="region of interest" description="Disordered" evidence="2">
    <location>
        <begin position="1"/>
        <end position="68"/>
    </location>
</feature>
<organism evidence="4 5">
    <name type="scientific">Actinomadura syzygii</name>
    <dbReference type="NCBI Taxonomy" id="1427538"/>
    <lineage>
        <taxon>Bacteria</taxon>
        <taxon>Bacillati</taxon>
        <taxon>Actinomycetota</taxon>
        <taxon>Actinomycetes</taxon>
        <taxon>Streptosporangiales</taxon>
        <taxon>Thermomonosporaceae</taxon>
        <taxon>Actinomadura</taxon>
    </lineage>
</organism>
<dbReference type="InterPro" id="IPR050267">
    <property type="entry name" value="Anti-sigma-factor_SerPK"/>
</dbReference>
<feature type="domain" description="Histidine kinase/HSP90-like ATPase" evidence="3">
    <location>
        <begin position="96"/>
        <end position="196"/>
    </location>
</feature>
<keyword evidence="5" id="KW-1185">Reference proteome</keyword>
<evidence type="ECO:0000313" key="5">
    <source>
        <dbReference type="Proteomes" id="UP000322634"/>
    </source>
</evidence>
<protein>
    <submittedName>
        <fullName evidence="4">ATP-binding protein</fullName>
    </submittedName>
</protein>
<keyword evidence="1" id="KW-0723">Serine/threonine-protein kinase</keyword>
<sequence>MTTNETRLSPGSGSWRAEHVKQHGTLRDARLEVDGNGGRNVRDDRFDSSPRTGHNGMHFRHSSGKSGGAMSAFTKGAVLMGGEGECVLQPNAEAPGRARRFLSARFAEWGLLDDDGRLIVSELVTNAVQHGDGPVAVHVFKDERDGLPVIEVRDGGLGWPVVQPENRAATSGRGLTLVACLACDWGIRPLPDGGKVTWAKCGL</sequence>
<gene>
    <name evidence="4" type="ORF">FXF65_01095</name>
</gene>
<comment type="caution">
    <text evidence="4">The sequence shown here is derived from an EMBL/GenBank/DDBJ whole genome shotgun (WGS) entry which is preliminary data.</text>
</comment>
<keyword evidence="4" id="KW-0547">Nucleotide-binding</keyword>
<keyword evidence="1" id="KW-0808">Transferase</keyword>
<dbReference type="GO" id="GO:0005524">
    <property type="term" value="F:ATP binding"/>
    <property type="evidence" value="ECO:0007669"/>
    <property type="project" value="UniProtKB-KW"/>
</dbReference>
<keyword evidence="1" id="KW-0418">Kinase</keyword>
<dbReference type="AlphaFoldDB" id="A0A5D0ULA9"/>
<feature type="compositionally biased region" description="Basic and acidic residues" evidence="2">
    <location>
        <begin position="16"/>
        <end position="33"/>
    </location>
</feature>
<evidence type="ECO:0000259" key="3">
    <source>
        <dbReference type="Pfam" id="PF13581"/>
    </source>
</evidence>
<dbReference type="Pfam" id="PF13581">
    <property type="entry name" value="HATPase_c_2"/>
    <property type="match status" value="1"/>
</dbReference>
<proteinExistence type="predicted"/>
<dbReference type="InterPro" id="IPR036890">
    <property type="entry name" value="HATPase_C_sf"/>
</dbReference>
<dbReference type="Proteomes" id="UP000322634">
    <property type="component" value="Unassembled WGS sequence"/>
</dbReference>
<dbReference type="SUPFAM" id="SSF55874">
    <property type="entry name" value="ATPase domain of HSP90 chaperone/DNA topoisomerase II/histidine kinase"/>
    <property type="match status" value="1"/>
</dbReference>
<evidence type="ECO:0000256" key="1">
    <source>
        <dbReference type="ARBA" id="ARBA00022527"/>
    </source>
</evidence>
<dbReference type="PANTHER" id="PTHR35526:SF3">
    <property type="entry name" value="ANTI-SIGMA-F FACTOR RSBW"/>
    <property type="match status" value="1"/>
</dbReference>
<dbReference type="Gene3D" id="3.30.565.10">
    <property type="entry name" value="Histidine kinase-like ATPase, C-terminal domain"/>
    <property type="match status" value="1"/>
</dbReference>
<reference evidence="4 5" key="1">
    <citation type="submission" date="2019-08" db="EMBL/GenBank/DDBJ databases">
        <title>Actinomadura sp. nov. CYP1-5 isolated from mountain soil.</title>
        <authorList>
            <person name="Songsumanus A."/>
            <person name="Kuncharoen N."/>
            <person name="Kudo T."/>
            <person name="Yuki M."/>
            <person name="Igarashi Y."/>
            <person name="Tanasupawat S."/>
        </authorList>
    </citation>
    <scope>NUCLEOTIDE SEQUENCE [LARGE SCALE GENOMIC DNA]</scope>
    <source>
        <strain evidence="4 5">GKU157</strain>
    </source>
</reference>
<dbReference type="CDD" id="cd16936">
    <property type="entry name" value="HATPase_RsbW-like"/>
    <property type="match status" value="1"/>
</dbReference>
<dbReference type="GO" id="GO:0004674">
    <property type="term" value="F:protein serine/threonine kinase activity"/>
    <property type="evidence" value="ECO:0007669"/>
    <property type="project" value="UniProtKB-KW"/>
</dbReference>
<dbReference type="PANTHER" id="PTHR35526">
    <property type="entry name" value="ANTI-SIGMA-F FACTOR RSBW-RELATED"/>
    <property type="match status" value="1"/>
</dbReference>